<dbReference type="Proteomes" id="UP000673691">
    <property type="component" value="Unassembled WGS sequence"/>
</dbReference>
<dbReference type="InterPro" id="IPR036322">
    <property type="entry name" value="WD40_repeat_dom_sf"/>
</dbReference>
<dbReference type="Gene3D" id="2.130.10.10">
    <property type="entry name" value="YVTN repeat-like/Quinoprotein amine dehydrogenase"/>
    <property type="match status" value="1"/>
</dbReference>
<feature type="region of interest" description="Disordered" evidence="8">
    <location>
        <begin position="1"/>
        <end position="39"/>
    </location>
</feature>
<evidence type="ECO:0000256" key="8">
    <source>
        <dbReference type="SAM" id="MobiDB-lite"/>
    </source>
</evidence>
<evidence type="ECO:0000256" key="1">
    <source>
        <dbReference type="ARBA" id="ARBA00022574"/>
    </source>
</evidence>
<dbReference type="Pfam" id="PF00400">
    <property type="entry name" value="WD40"/>
    <property type="match status" value="3"/>
</dbReference>
<evidence type="ECO:0000313" key="9">
    <source>
        <dbReference type="EMBL" id="KAG5456793.1"/>
    </source>
</evidence>
<dbReference type="SMART" id="SM00320">
    <property type="entry name" value="WD40"/>
    <property type="match status" value="4"/>
</dbReference>
<keyword evidence="3" id="KW-0677">Repeat</keyword>
<evidence type="ECO:0000256" key="6">
    <source>
        <dbReference type="ARBA" id="ARBA00040390"/>
    </source>
</evidence>
<feature type="repeat" description="WD" evidence="7">
    <location>
        <begin position="217"/>
        <end position="246"/>
    </location>
</feature>
<feature type="compositionally biased region" description="Low complexity" evidence="8">
    <location>
        <begin position="22"/>
        <end position="38"/>
    </location>
</feature>
<evidence type="ECO:0000256" key="7">
    <source>
        <dbReference type="PROSITE-ProRule" id="PRU00221"/>
    </source>
</evidence>
<reference evidence="9 10" key="1">
    <citation type="journal article" name="Sci. Rep.">
        <title>Genome-scale phylogenetic analyses confirm Olpidium as the closest living zoosporic fungus to the non-flagellated, terrestrial fungi.</title>
        <authorList>
            <person name="Chang Y."/>
            <person name="Rochon D."/>
            <person name="Sekimoto S."/>
            <person name="Wang Y."/>
            <person name="Chovatia M."/>
            <person name="Sandor L."/>
            <person name="Salamov A."/>
            <person name="Grigoriev I.V."/>
            <person name="Stajich J.E."/>
            <person name="Spatafora J.W."/>
        </authorList>
    </citation>
    <scope>NUCLEOTIDE SEQUENCE [LARGE SCALE GENOMIC DNA]</scope>
    <source>
        <strain evidence="9">S191</strain>
    </source>
</reference>
<dbReference type="EMBL" id="JAEFCI010011149">
    <property type="protein sequence ID" value="KAG5456793.1"/>
    <property type="molecule type" value="Genomic_DNA"/>
</dbReference>
<keyword evidence="2" id="KW-0507">mRNA processing</keyword>
<gene>
    <name evidence="9" type="ORF">BJ554DRAFT_3359</name>
</gene>
<comment type="similarity">
    <text evidence="5">Belongs to the WD repeat STRAP family.</text>
</comment>
<dbReference type="InterPro" id="IPR001680">
    <property type="entry name" value="WD40_rpt"/>
</dbReference>
<comment type="caution">
    <text evidence="9">The sequence shown here is derived from an EMBL/GenBank/DDBJ whole genome shotgun (WGS) entry which is preliminary data.</text>
</comment>
<name>A0A8H7ZNK8_9FUNG</name>
<sequence length="324" mass="34639">MALAVSAGASANSTAPGTPVQSTAAPAGMAPPAAGTSAHRQVPLTCERLPANHASAGVAFRFGLTLATVPGHGHTRPVVSVQFSAMGDDGNYFLVSACKDRTTRMNAGFPVEVVRALLAFHTDRWSVTSGTFQGHKGAVWSARLNSDASRAATGSADFTAKVWDAYTGEELLSLAHGHIVRATDLNRAGNLLATGGNEKILRVFDIGAMTEAPLASLTGHTGNIKNIAWDDARKVLLSAGDDGEIRQVFPRSSTQQGGERFWNATWACLTERTLLNFDLSTVRNAVQHAYLNRRQGSSSILRVWPALFVEYRIWDLRAKVQARS</sequence>
<dbReference type="PANTHER" id="PTHR19877:SF13">
    <property type="entry name" value="SERINE-THREONINE KINASE RECEPTOR-ASSOCIATED PROTEIN"/>
    <property type="match status" value="1"/>
</dbReference>
<evidence type="ECO:0000256" key="3">
    <source>
        <dbReference type="ARBA" id="ARBA00022737"/>
    </source>
</evidence>
<dbReference type="PROSITE" id="PS50294">
    <property type="entry name" value="WD_REPEATS_REGION"/>
    <property type="match status" value="1"/>
</dbReference>
<feature type="non-terminal residue" evidence="9">
    <location>
        <position position="324"/>
    </location>
</feature>
<evidence type="ECO:0000256" key="2">
    <source>
        <dbReference type="ARBA" id="ARBA00022664"/>
    </source>
</evidence>
<dbReference type="SUPFAM" id="SSF50978">
    <property type="entry name" value="WD40 repeat-like"/>
    <property type="match status" value="1"/>
</dbReference>
<protein>
    <recommendedName>
        <fullName evidence="6">Serine-threonine kinase receptor-associated protein</fullName>
    </recommendedName>
</protein>
<evidence type="ECO:0000313" key="10">
    <source>
        <dbReference type="Proteomes" id="UP000673691"/>
    </source>
</evidence>
<dbReference type="GO" id="GO:0032797">
    <property type="term" value="C:SMN complex"/>
    <property type="evidence" value="ECO:0007669"/>
    <property type="project" value="TreeGrafter"/>
</dbReference>
<dbReference type="AlphaFoldDB" id="A0A8H7ZNK8"/>
<accession>A0A8H7ZNK8</accession>
<dbReference type="InterPro" id="IPR015943">
    <property type="entry name" value="WD40/YVTN_repeat-like_dom_sf"/>
</dbReference>
<feature type="compositionally biased region" description="Polar residues" evidence="8">
    <location>
        <begin position="9"/>
        <end position="21"/>
    </location>
</feature>
<keyword evidence="10" id="KW-1185">Reference proteome</keyword>
<keyword evidence="4" id="KW-0508">mRNA splicing</keyword>
<dbReference type="PROSITE" id="PS50082">
    <property type="entry name" value="WD_REPEATS_2"/>
    <property type="match status" value="2"/>
</dbReference>
<proteinExistence type="inferred from homology"/>
<dbReference type="OrthoDB" id="408728at2759"/>
<dbReference type="GO" id="GO:0003723">
    <property type="term" value="F:RNA binding"/>
    <property type="evidence" value="ECO:0007669"/>
    <property type="project" value="TreeGrafter"/>
</dbReference>
<keyword evidence="1 7" id="KW-0853">WD repeat</keyword>
<dbReference type="PANTHER" id="PTHR19877">
    <property type="entry name" value="EUKARYOTIC TRANSLATION INITIATION FACTOR 3 SUBUNIT I"/>
    <property type="match status" value="1"/>
</dbReference>
<feature type="repeat" description="WD" evidence="7">
    <location>
        <begin position="132"/>
        <end position="173"/>
    </location>
</feature>
<dbReference type="GO" id="GO:0000387">
    <property type="term" value="P:spliceosomal snRNP assembly"/>
    <property type="evidence" value="ECO:0007669"/>
    <property type="project" value="TreeGrafter"/>
</dbReference>
<organism evidence="9 10">
    <name type="scientific">Olpidium bornovanus</name>
    <dbReference type="NCBI Taxonomy" id="278681"/>
    <lineage>
        <taxon>Eukaryota</taxon>
        <taxon>Fungi</taxon>
        <taxon>Fungi incertae sedis</taxon>
        <taxon>Olpidiomycota</taxon>
        <taxon>Olpidiomycotina</taxon>
        <taxon>Olpidiomycetes</taxon>
        <taxon>Olpidiales</taxon>
        <taxon>Olpidiaceae</taxon>
        <taxon>Olpidium</taxon>
    </lineage>
</organism>
<evidence type="ECO:0000256" key="4">
    <source>
        <dbReference type="ARBA" id="ARBA00023187"/>
    </source>
</evidence>
<evidence type="ECO:0000256" key="5">
    <source>
        <dbReference type="ARBA" id="ARBA00038394"/>
    </source>
</evidence>